<protein>
    <submittedName>
        <fullName evidence="1">Uncharacterized protein</fullName>
    </submittedName>
</protein>
<evidence type="ECO:0000313" key="1">
    <source>
        <dbReference type="EMBL" id="CAD6198829.1"/>
    </source>
</evidence>
<comment type="caution">
    <text evidence="1">The sequence shown here is derived from an EMBL/GenBank/DDBJ whole genome shotgun (WGS) entry which is preliminary data.</text>
</comment>
<dbReference type="Pfam" id="PF00090">
    <property type="entry name" value="TSP_1"/>
    <property type="match status" value="2"/>
</dbReference>
<dbReference type="InterPro" id="IPR000884">
    <property type="entry name" value="TSP1_rpt"/>
</dbReference>
<proteinExistence type="predicted"/>
<dbReference type="Gene3D" id="2.20.100.10">
    <property type="entry name" value="Thrombospondin type-1 (TSP1) repeat"/>
    <property type="match status" value="2"/>
</dbReference>
<evidence type="ECO:0000313" key="2">
    <source>
        <dbReference type="Proteomes" id="UP000835052"/>
    </source>
</evidence>
<dbReference type="OrthoDB" id="5821553at2759"/>
<gene>
    <name evidence="1" type="ORF">CAUJ_LOCUS14734</name>
</gene>
<organism evidence="1 2">
    <name type="scientific">Caenorhabditis auriculariae</name>
    <dbReference type="NCBI Taxonomy" id="2777116"/>
    <lineage>
        <taxon>Eukaryota</taxon>
        <taxon>Metazoa</taxon>
        <taxon>Ecdysozoa</taxon>
        <taxon>Nematoda</taxon>
        <taxon>Chromadorea</taxon>
        <taxon>Rhabditida</taxon>
        <taxon>Rhabditina</taxon>
        <taxon>Rhabditomorpha</taxon>
        <taxon>Rhabditoidea</taxon>
        <taxon>Rhabditidae</taxon>
        <taxon>Peloderinae</taxon>
        <taxon>Caenorhabditis</taxon>
    </lineage>
</organism>
<sequence length="453" mass="46616">MLLLLAIALKVDAQTCCPTNGIWAEWTLDRSKCVDNCGGCGTLTKTRVCASEPACPCTGPKTSVGYCDTAPCMFPRNTTCCPGLQLGVYNSVFACGPPMATDVPEVPRTTCKTTTCASKGIWSEWRSSGSCSATCGSCGTVSRTRTCLSDPNGCPCTGETSSTVPCGAAPCAAGQTCCDGFVPAPNPASGVLECVSLTPIPDPVFETIPATACEPLGNGLWNPWSKWSTCSATCGMLGTRIKTRTCASLPYGCPCIGSPFVVEPCGNVACSGATPCSPQSFLTTSFDGAVICVLQAVPVVAGQWTDWMPLAGFSCNDTCGGCGRVRGFRYCDPPGSTCSGSYFSDSAPCGSGVCSFPRTSCCGTWIKRFNSVSRTFFCGDPTIPLPTLPPTPTLPTVTIPVTLAGITVPTISDVSLPTITLPGVTLPTLPTGDITLPTLPTISLPTVTLPAGC</sequence>
<dbReference type="InterPro" id="IPR036383">
    <property type="entry name" value="TSP1_rpt_sf"/>
</dbReference>
<dbReference type="Proteomes" id="UP000835052">
    <property type="component" value="Unassembled WGS sequence"/>
</dbReference>
<keyword evidence="2" id="KW-1185">Reference proteome</keyword>
<dbReference type="SMART" id="SM00209">
    <property type="entry name" value="TSP1"/>
    <property type="match status" value="4"/>
</dbReference>
<dbReference type="PANTHER" id="PTHR31936:SF2">
    <property type="entry name" value="FLO11 DOMAIN-CONTAINING PROTEIN"/>
    <property type="match status" value="1"/>
</dbReference>
<reference evidence="1" key="1">
    <citation type="submission" date="2020-10" db="EMBL/GenBank/DDBJ databases">
        <authorList>
            <person name="Kikuchi T."/>
        </authorList>
    </citation>
    <scope>NUCLEOTIDE SEQUENCE</scope>
    <source>
        <strain evidence="1">NKZ352</strain>
    </source>
</reference>
<dbReference type="AlphaFoldDB" id="A0A8S1HU53"/>
<dbReference type="SUPFAM" id="SSF82895">
    <property type="entry name" value="TSP-1 type 1 repeat"/>
    <property type="match status" value="2"/>
</dbReference>
<dbReference type="EMBL" id="CAJGYM010000140">
    <property type="protein sequence ID" value="CAD6198829.1"/>
    <property type="molecule type" value="Genomic_DNA"/>
</dbReference>
<name>A0A8S1HU53_9PELO</name>
<dbReference type="PROSITE" id="PS50092">
    <property type="entry name" value="TSP1"/>
    <property type="match status" value="3"/>
</dbReference>
<accession>A0A8S1HU53</accession>
<dbReference type="PANTHER" id="PTHR31936">
    <property type="entry name" value="PROTEIN CBG18744"/>
    <property type="match status" value="1"/>
</dbReference>